<dbReference type="AlphaFoldDB" id="A0A0J6YNR4"/>
<sequence length="50" mass="5492">MPVFIKDIFMPVQRTCRGSPSWGLFMYLTAKTSVSMSGMLNRGRPPGIAG</sequence>
<evidence type="ECO:0000313" key="1">
    <source>
        <dbReference type="EMBL" id="KMP08814.1"/>
    </source>
</evidence>
<organism evidence="1 2">
    <name type="scientific">Coccidioides immitis RMSCC 2394</name>
    <dbReference type="NCBI Taxonomy" id="404692"/>
    <lineage>
        <taxon>Eukaryota</taxon>
        <taxon>Fungi</taxon>
        <taxon>Dikarya</taxon>
        <taxon>Ascomycota</taxon>
        <taxon>Pezizomycotina</taxon>
        <taxon>Eurotiomycetes</taxon>
        <taxon>Eurotiomycetidae</taxon>
        <taxon>Onygenales</taxon>
        <taxon>Onygenaceae</taxon>
        <taxon>Coccidioides</taxon>
    </lineage>
</organism>
<gene>
    <name evidence="1" type="ORF">CIRG_08495</name>
</gene>
<reference evidence="2" key="1">
    <citation type="journal article" date="2010" name="Genome Res.">
        <title>Population genomic sequencing of Coccidioides fungi reveals recent hybridization and transposon control.</title>
        <authorList>
            <person name="Neafsey D.E."/>
            <person name="Barker B.M."/>
            <person name="Sharpton T.J."/>
            <person name="Stajich J.E."/>
            <person name="Park D.J."/>
            <person name="Whiston E."/>
            <person name="Hung C.-Y."/>
            <person name="McMahan C."/>
            <person name="White J."/>
            <person name="Sykes S."/>
            <person name="Heiman D."/>
            <person name="Young S."/>
            <person name="Zeng Q."/>
            <person name="Abouelleil A."/>
            <person name="Aftuck L."/>
            <person name="Bessette D."/>
            <person name="Brown A."/>
            <person name="FitzGerald M."/>
            <person name="Lui A."/>
            <person name="Macdonald J.P."/>
            <person name="Priest M."/>
            <person name="Orbach M.J."/>
            <person name="Galgiani J.N."/>
            <person name="Kirkland T.N."/>
            <person name="Cole G.T."/>
            <person name="Birren B.W."/>
            <person name="Henn M.R."/>
            <person name="Taylor J.W."/>
            <person name="Rounsley S.D."/>
        </authorList>
    </citation>
    <scope>NUCLEOTIDE SEQUENCE [LARGE SCALE GENOMIC DNA]</scope>
    <source>
        <strain evidence="2">RMSCC 2394</strain>
    </source>
</reference>
<protein>
    <submittedName>
        <fullName evidence="1">Uncharacterized protein</fullName>
    </submittedName>
</protein>
<name>A0A0J6YNR4_COCIT</name>
<proteinExistence type="predicted"/>
<accession>A0A0J6YNR4</accession>
<evidence type="ECO:0000313" key="2">
    <source>
        <dbReference type="Proteomes" id="UP000054565"/>
    </source>
</evidence>
<dbReference type="Proteomes" id="UP000054565">
    <property type="component" value="Unassembled WGS sequence"/>
</dbReference>
<dbReference type="EMBL" id="DS028098">
    <property type="protein sequence ID" value="KMP08814.1"/>
    <property type="molecule type" value="Genomic_DNA"/>
</dbReference>